<evidence type="ECO:0000313" key="7">
    <source>
        <dbReference type="EMBL" id="GFJ77227.1"/>
    </source>
</evidence>
<feature type="domain" description="Calcineurin-like phosphoesterase" evidence="6">
    <location>
        <begin position="5"/>
        <end position="187"/>
    </location>
</feature>
<proteinExistence type="inferred from homology"/>
<gene>
    <name evidence="7" type="ORF">Phou_014070</name>
</gene>
<protein>
    <submittedName>
        <fullName evidence="7">Metallophosphoesterase</fullName>
    </submittedName>
</protein>
<keyword evidence="2" id="KW-0378">Hydrolase</keyword>
<dbReference type="AlphaFoldDB" id="A0A6V8K650"/>
<dbReference type="PANTHER" id="PTHR42988:SF2">
    <property type="entry name" value="CYCLIC NUCLEOTIDE PHOSPHODIESTERASE CBUA0032-RELATED"/>
    <property type="match status" value="1"/>
</dbReference>
<keyword evidence="1" id="KW-0479">Metal-binding</keyword>
<comment type="similarity">
    <text evidence="4">Belongs to the cyclic nucleotide phosphodiesterase class-III family.</text>
</comment>
<evidence type="ECO:0000259" key="6">
    <source>
        <dbReference type="Pfam" id="PF00149"/>
    </source>
</evidence>
<accession>A0A6V8K650</accession>
<dbReference type="PANTHER" id="PTHR42988">
    <property type="entry name" value="PHOSPHOHYDROLASE"/>
    <property type="match status" value="1"/>
</dbReference>
<evidence type="ECO:0000256" key="5">
    <source>
        <dbReference type="SAM" id="MobiDB-lite"/>
    </source>
</evidence>
<organism evidence="7 8">
    <name type="scientific">Phytohabitans houttuyneae</name>
    <dbReference type="NCBI Taxonomy" id="1076126"/>
    <lineage>
        <taxon>Bacteria</taxon>
        <taxon>Bacillati</taxon>
        <taxon>Actinomycetota</taxon>
        <taxon>Actinomycetes</taxon>
        <taxon>Micromonosporales</taxon>
        <taxon>Micromonosporaceae</taxon>
    </lineage>
</organism>
<reference evidence="7 8" key="1">
    <citation type="submission" date="2020-03" db="EMBL/GenBank/DDBJ databases">
        <title>Whole genome shotgun sequence of Phytohabitans houttuyneae NBRC 108639.</title>
        <authorList>
            <person name="Komaki H."/>
            <person name="Tamura T."/>
        </authorList>
    </citation>
    <scope>NUCLEOTIDE SEQUENCE [LARGE SCALE GENOMIC DNA]</scope>
    <source>
        <strain evidence="7 8">NBRC 108639</strain>
    </source>
</reference>
<dbReference type="GO" id="GO:0046872">
    <property type="term" value="F:metal ion binding"/>
    <property type="evidence" value="ECO:0007669"/>
    <property type="project" value="UniProtKB-KW"/>
</dbReference>
<evidence type="ECO:0000256" key="1">
    <source>
        <dbReference type="ARBA" id="ARBA00022723"/>
    </source>
</evidence>
<evidence type="ECO:0000256" key="2">
    <source>
        <dbReference type="ARBA" id="ARBA00022801"/>
    </source>
</evidence>
<evidence type="ECO:0000256" key="4">
    <source>
        <dbReference type="ARBA" id="ARBA00025742"/>
    </source>
</evidence>
<dbReference type="InterPro" id="IPR004843">
    <property type="entry name" value="Calcineurin-like_PHP"/>
</dbReference>
<dbReference type="InterPro" id="IPR050884">
    <property type="entry name" value="CNP_phosphodiesterase-III"/>
</dbReference>
<keyword evidence="8" id="KW-1185">Reference proteome</keyword>
<dbReference type="InterPro" id="IPR029052">
    <property type="entry name" value="Metallo-depent_PP-like"/>
</dbReference>
<reference evidence="7 8" key="2">
    <citation type="submission" date="2020-03" db="EMBL/GenBank/DDBJ databases">
        <authorList>
            <person name="Ichikawa N."/>
            <person name="Kimura A."/>
            <person name="Kitahashi Y."/>
            <person name="Uohara A."/>
        </authorList>
    </citation>
    <scope>NUCLEOTIDE SEQUENCE [LARGE SCALE GENOMIC DNA]</scope>
    <source>
        <strain evidence="7 8">NBRC 108639</strain>
    </source>
</reference>
<dbReference type="SUPFAM" id="SSF56300">
    <property type="entry name" value="Metallo-dependent phosphatases"/>
    <property type="match status" value="1"/>
</dbReference>
<sequence>MPPLVIAHVSDLHLGADDPLAVRTLAADVAAATPTLTVVTGDCTMRARPSQFRAAAALLDRLPTPRLVVPGNHDVPLSVPARALRPYTRYRAAICADLDPLVRTPGLTALGLNSMPRWRWKNGAVTGTQAGALVDHLGAATPGVRLLALHHPPFATGAAGIVGRNRLEHALAAARVDLVLAGHTHVPRSRRVPLAGGHAVVEVVAGTATSRRVRGTPRSWTLIRIDAGTIEVTPREEHAGTWQPTQPTRYPLA</sequence>
<evidence type="ECO:0000313" key="8">
    <source>
        <dbReference type="Proteomes" id="UP000482800"/>
    </source>
</evidence>
<feature type="compositionally biased region" description="Polar residues" evidence="5">
    <location>
        <begin position="242"/>
        <end position="253"/>
    </location>
</feature>
<dbReference type="Gene3D" id="3.60.21.10">
    <property type="match status" value="1"/>
</dbReference>
<evidence type="ECO:0000256" key="3">
    <source>
        <dbReference type="ARBA" id="ARBA00023004"/>
    </source>
</evidence>
<name>A0A6V8K650_9ACTN</name>
<feature type="region of interest" description="Disordered" evidence="5">
    <location>
        <begin position="234"/>
        <end position="253"/>
    </location>
</feature>
<comment type="caution">
    <text evidence="7">The sequence shown here is derived from an EMBL/GenBank/DDBJ whole genome shotgun (WGS) entry which is preliminary data.</text>
</comment>
<keyword evidence="3" id="KW-0408">Iron</keyword>
<dbReference type="EMBL" id="BLPF01000001">
    <property type="protein sequence ID" value="GFJ77227.1"/>
    <property type="molecule type" value="Genomic_DNA"/>
</dbReference>
<dbReference type="Proteomes" id="UP000482800">
    <property type="component" value="Unassembled WGS sequence"/>
</dbReference>
<dbReference type="GO" id="GO:0016787">
    <property type="term" value="F:hydrolase activity"/>
    <property type="evidence" value="ECO:0007669"/>
    <property type="project" value="UniProtKB-KW"/>
</dbReference>
<dbReference type="Pfam" id="PF00149">
    <property type="entry name" value="Metallophos"/>
    <property type="match status" value="1"/>
</dbReference>